<sequence>MVLGGTVICDFVSSPRCRLCKGFKLAKVYVFIFVFAATLKVWLLLGWHSNGNEPLFCAVGICSCGVAHLYRVLALRLHGGVAVIRCRLCKGADLANVYVFILVFAATLKFTGIVDSNFANFTCGCCLAGTLMEMSLYFVQWESALVVLLIFIGITDYRILETRPRVLAHYVCMVE</sequence>
<organism evidence="2 3">
    <name type="scientific">Corchorus olitorius</name>
    <dbReference type="NCBI Taxonomy" id="93759"/>
    <lineage>
        <taxon>Eukaryota</taxon>
        <taxon>Viridiplantae</taxon>
        <taxon>Streptophyta</taxon>
        <taxon>Embryophyta</taxon>
        <taxon>Tracheophyta</taxon>
        <taxon>Spermatophyta</taxon>
        <taxon>Magnoliopsida</taxon>
        <taxon>eudicotyledons</taxon>
        <taxon>Gunneridae</taxon>
        <taxon>Pentapetalae</taxon>
        <taxon>rosids</taxon>
        <taxon>malvids</taxon>
        <taxon>Malvales</taxon>
        <taxon>Malvaceae</taxon>
        <taxon>Grewioideae</taxon>
        <taxon>Apeibeae</taxon>
        <taxon>Corchorus</taxon>
    </lineage>
</organism>
<keyword evidence="1" id="KW-0472">Membrane</keyword>
<dbReference type="Proteomes" id="UP000187203">
    <property type="component" value="Unassembled WGS sequence"/>
</dbReference>
<feature type="transmembrane region" description="Helical" evidence="1">
    <location>
        <begin position="53"/>
        <end position="73"/>
    </location>
</feature>
<keyword evidence="3" id="KW-1185">Reference proteome</keyword>
<evidence type="ECO:0000256" key="1">
    <source>
        <dbReference type="SAM" id="Phobius"/>
    </source>
</evidence>
<feature type="transmembrane region" description="Helical" evidence="1">
    <location>
        <begin position="28"/>
        <end position="47"/>
    </location>
</feature>
<keyword evidence="1" id="KW-1133">Transmembrane helix</keyword>
<gene>
    <name evidence="2" type="ORF">COLO4_10676</name>
</gene>
<name>A0A1R3K7K4_9ROSI</name>
<comment type="caution">
    <text evidence="2">The sequence shown here is derived from an EMBL/GenBank/DDBJ whole genome shotgun (WGS) entry which is preliminary data.</text>
</comment>
<dbReference type="EMBL" id="AWUE01014570">
    <property type="protein sequence ID" value="OMP02968.1"/>
    <property type="molecule type" value="Genomic_DNA"/>
</dbReference>
<keyword evidence="1" id="KW-0812">Transmembrane</keyword>
<evidence type="ECO:0000313" key="2">
    <source>
        <dbReference type="EMBL" id="OMP02968.1"/>
    </source>
</evidence>
<dbReference type="AlphaFoldDB" id="A0A1R3K7K4"/>
<accession>A0A1R3K7K4</accession>
<feature type="transmembrane region" description="Helical" evidence="1">
    <location>
        <begin position="94"/>
        <end position="114"/>
    </location>
</feature>
<evidence type="ECO:0000313" key="3">
    <source>
        <dbReference type="Proteomes" id="UP000187203"/>
    </source>
</evidence>
<feature type="transmembrane region" description="Helical" evidence="1">
    <location>
        <begin position="134"/>
        <end position="155"/>
    </location>
</feature>
<reference evidence="3" key="1">
    <citation type="submission" date="2013-09" db="EMBL/GenBank/DDBJ databases">
        <title>Corchorus olitorius genome sequencing.</title>
        <authorList>
            <person name="Alam M."/>
            <person name="Haque M.S."/>
            <person name="Islam M.S."/>
            <person name="Emdad E.M."/>
            <person name="Islam M.M."/>
            <person name="Ahmed B."/>
            <person name="Halim A."/>
            <person name="Hossen Q.M.M."/>
            <person name="Hossain M.Z."/>
            <person name="Ahmed R."/>
            <person name="Khan M.M."/>
            <person name="Islam R."/>
            <person name="Rashid M.M."/>
            <person name="Khan S.A."/>
            <person name="Rahman M.S."/>
            <person name="Alam M."/>
            <person name="Yahiya A.S."/>
            <person name="Khan M.S."/>
            <person name="Azam M.S."/>
            <person name="Haque T."/>
            <person name="Lashkar M.Z.H."/>
            <person name="Akhand A.I."/>
            <person name="Morshed G."/>
            <person name="Roy S."/>
            <person name="Uddin K.S."/>
            <person name="Rabeya T."/>
            <person name="Hossain A.S."/>
            <person name="Chowdhury A."/>
            <person name="Snigdha A.R."/>
            <person name="Mortoza M.S."/>
            <person name="Matin S.A."/>
            <person name="Hoque S.M.E."/>
            <person name="Islam M.K."/>
            <person name="Roy D.K."/>
            <person name="Haider R."/>
            <person name="Moosa M.M."/>
            <person name="Elias S.M."/>
            <person name="Hasan A.M."/>
            <person name="Jahan S."/>
            <person name="Shafiuddin M."/>
            <person name="Mahmood N."/>
            <person name="Shommy N.S."/>
        </authorList>
    </citation>
    <scope>NUCLEOTIDE SEQUENCE [LARGE SCALE GENOMIC DNA]</scope>
    <source>
        <strain evidence="3">cv. O-4</strain>
    </source>
</reference>
<protein>
    <submittedName>
        <fullName evidence="2">Uncharacterized protein</fullName>
    </submittedName>
</protein>
<proteinExistence type="predicted"/>